<gene>
    <name evidence="1" type="ORF">C8N47_11262</name>
</gene>
<accession>A0A2T5C010</accession>
<keyword evidence="2" id="KW-1185">Reference proteome</keyword>
<dbReference type="CDD" id="cd00063">
    <property type="entry name" value="FN3"/>
    <property type="match status" value="1"/>
</dbReference>
<dbReference type="AlphaFoldDB" id="A0A2T5C010"/>
<proteinExistence type="predicted"/>
<dbReference type="EMBL" id="QAAD01000012">
    <property type="protein sequence ID" value="PTN07900.1"/>
    <property type="molecule type" value="Genomic_DNA"/>
</dbReference>
<name>A0A2T5C010_9BACT</name>
<evidence type="ECO:0008006" key="3">
    <source>
        <dbReference type="Google" id="ProtNLM"/>
    </source>
</evidence>
<dbReference type="Gene3D" id="2.60.40.10">
    <property type="entry name" value="Immunoglobulins"/>
    <property type="match status" value="1"/>
</dbReference>
<organism evidence="1 2">
    <name type="scientific">Mangrovibacterium marinum</name>
    <dbReference type="NCBI Taxonomy" id="1639118"/>
    <lineage>
        <taxon>Bacteria</taxon>
        <taxon>Pseudomonadati</taxon>
        <taxon>Bacteroidota</taxon>
        <taxon>Bacteroidia</taxon>
        <taxon>Marinilabiliales</taxon>
        <taxon>Prolixibacteraceae</taxon>
        <taxon>Mangrovibacterium</taxon>
    </lineage>
</organism>
<comment type="caution">
    <text evidence="1">The sequence shown here is derived from an EMBL/GenBank/DDBJ whole genome shotgun (WGS) entry which is preliminary data.</text>
</comment>
<dbReference type="Proteomes" id="UP000243525">
    <property type="component" value="Unassembled WGS sequence"/>
</dbReference>
<dbReference type="OrthoDB" id="675942at2"/>
<protein>
    <recommendedName>
        <fullName evidence="3">Fibronectin type-III domain-containing protein</fullName>
    </recommendedName>
</protein>
<sequence length="206" mass="22793">MSKAIIDFSSSRFTDAGLSVNTNQIIEKMTDNSAFPDPDPSLETIQTANDNYFQSLDNAKNGTPEDTAIKNKLRKELEQLLHQVGEYVQFTSKGDELLILSAGFEVARKRETVGALPKPKTLELKPGDNKGSIRLICSTVPNASFYVFEYRELSNGDDPEWKKLVSTKHSMLIEGLTSGKQYAFRAAGGGSDDSRNWTSEIASYIL</sequence>
<evidence type="ECO:0000313" key="2">
    <source>
        <dbReference type="Proteomes" id="UP000243525"/>
    </source>
</evidence>
<dbReference type="InterPro" id="IPR013783">
    <property type="entry name" value="Ig-like_fold"/>
</dbReference>
<dbReference type="InterPro" id="IPR003961">
    <property type="entry name" value="FN3_dom"/>
</dbReference>
<reference evidence="1 2" key="1">
    <citation type="submission" date="2018-04" db="EMBL/GenBank/DDBJ databases">
        <title>Genomic Encyclopedia of Archaeal and Bacterial Type Strains, Phase II (KMG-II): from individual species to whole genera.</title>
        <authorList>
            <person name="Goeker M."/>
        </authorList>
    </citation>
    <scope>NUCLEOTIDE SEQUENCE [LARGE SCALE GENOMIC DNA]</scope>
    <source>
        <strain evidence="1 2">DSM 28823</strain>
    </source>
</reference>
<dbReference type="RefSeq" id="WP_107822881.1">
    <property type="nucleotide sequence ID" value="NZ_OY782574.1"/>
</dbReference>
<evidence type="ECO:0000313" key="1">
    <source>
        <dbReference type="EMBL" id="PTN07900.1"/>
    </source>
</evidence>